<evidence type="ECO:0000313" key="3">
    <source>
        <dbReference type="EnsemblPlants" id="OPUNC01G13730.1"/>
    </source>
</evidence>
<reference evidence="3" key="2">
    <citation type="submission" date="2018-05" db="EMBL/GenBank/DDBJ databases">
        <title>OpunRS2 (Oryza punctata Reference Sequence Version 2).</title>
        <authorList>
            <person name="Zhang J."/>
            <person name="Kudrna D."/>
            <person name="Lee S."/>
            <person name="Talag J."/>
            <person name="Welchert J."/>
            <person name="Wing R.A."/>
        </authorList>
    </citation>
    <scope>NUCLEOTIDE SEQUENCE [LARGE SCALE GENOMIC DNA]</scope>
</reference>
<dbReference type="EnsemblPlants" id="OPUNC01G13730.1">
    <property type="protein sequence ID" value="OPUNC01G13730.1"/>
    <property type="gene ID" value="OPUNC01G13730"/>
</dbReference>
<evidence type="ECO:0000256" key="1">
    <source>
        <dbReference type="SAM" id="Coils"/>
    </source>
</evidence>
<dbReference type="Gene3D" id="1.20.5.50">
    <property type="match status" value="1"/>
</dbReference>
<dbReference type="Gramene" id="OPUNC01G13730.1">
    <property type="protein sequence ID" value="OPUNC01G13730.1"/>
    <property type="gene ID" value="OPUNC01G13730"/>
</dbReference>
<feature type="coiled-coil region" evidence="1">
    <location>
        <begin position="64"/>
        <end position="178"/>
    </location>
</feature>
<feature type="region of interest" description="Disordered" evidence="2">
    <location>
        <begin position="277"/>
        <end position="309"/>
    </location>
</feature>
<organism evidence="3">
    <name type="scientific">Oryza punctata</name>
    <name type="common">Red rice</name>
    <dbReference type="NCBI Taxonomy" id="4537"/>
    <lineage>
        <taxon>Eukaryota</taxon>
        <taxon>Viridiplantae</taxon>
        <taxon>Streptophyta</taxon>
        <taxon>Embryophyta</taxon>
        <taxon>Tracheophyta</taxon>
        <taxon>Spermatophyta</taxon>
        <taxon>Magnoliopsida</taxon>
        <taxon>Liliopsida</taxon>
        <taxon>Poales</taxon>
        <taxon>Poaceae</taxon>
        <taxon>BOP clade</taxon>
        <taxon>Oryzoideae</taxon>
        <taxon>Oryzeae</taxon>
        <taxon>Oryzinae</taxon>
        <taxon>Oryza</taxon>
    </lineage>
</organism>
<keyword evidence="4" id="KW-1185">Reference proteome</keyword>
<proteinExistence type="predicted"/>
<dbReference type="Proteomes" id="UP000026962">
    <property type="component" value="Chromosome 1"/>
</dbReference>
<name>A0A0E0JHZ8_ORYPU</name>
<accession>A0A0E0JHZ8</accession>
<sequence length="309" mass="33269">MSMGTSPDPKRQGERRGGILALTGGVALALMGRGGAAAPDLAAPEHQWGGVALDPILAAHCSMERTMRALLDGLKNRLRAKEDELGRKSLEMEGLTRSLREAKAENKHIQAELDKGSEAKAEIDRLKAELEKERGHSTTLTDYYNLMEPKIEALRQDANRAEAKAQRLARDVAEATKSAKTACRTLRLALTDMGAKARGVPGESASALEFSEWTQQAGCANCATAYGDCCARVSAAFTLGLLQQSGCEHIAQFPDFAKMDWEKDGRSAAKARLLEQLAKTEAADQGEEPAEEGGGDAQDHPEATARRNR</sequence>
<keyword evidence="1" id="KW-0175">Coiled coil</keyword>
<feature type="compositionally biased region" description="Acidic residues" evidence="2">
    <location>
        <begin position="284"/>
        <end position="294"/>
    </location>
</feature>
<protein>
    <submittedName>
        <fullName evidence="3">Uncharacterized protein</fullName>
    </submittedName>
</protein>
<dbReference type="HOGENOM" id="CLU_901333_0_0_1"/>
<feature type="compositionally biased region" description="Basic and acidic residues" evidence="2">
    <location>
        <begin position="297"/>
        <end position="309"/>
    </location>
</feature>
<evidence type="ECO:0000256" key="2">
    <source>
        <dbReference type="SAM" id="MobiDB-lite"/>
    </source>
</evidence>
<reference evidence="3" key="1">
    <citation type="submission" date="2015-04" db="UniProtKB">
        <authorList>
            <consortium name="EnsemblPlants"/>
        </authorList>
    </citation>
    <scope>IDENTIFICATION</scope>
</reference>
<dbReference type="AlphaFoldDB" id="A0A0E0JHZ8"/>
<evidence type="ECO:0000313" key="4">
    <source>
        <dbReference type="Proteomes" id="UP000026962"/>
    </source>
</evidence>